<comment type="similarity">
    <text evidence="8">Belongs to the RNA polymerase beta' chain family.</text>
</comment>
<dbReference type="EC" id="2.7.7.6" evidence="8"/>
<dbReference type="InterPro" id="IPR012757">
    <property type="entry name" value="RPO1C"/>
</dbReference>
<dbReference type="EMBL" id="BMNY01000001">
    <property type="protein sequence ID" value="GGM72226.1"/>
    <property type="molecule type" value="Genomic_DNA"/>
</dbReference>
<keyword evidence="4 8" id="KW-0548">Nucleotidyltransferase</keyword>
<comment type="subcellular location">
    <subcellularLocation>
        <location evidence="8">Cytoplasm</location>
    </subcellularLocation>
</comment>
<comment type="catalytic activity">
    <reaction evidence="7 8">
        <text>RNA(n) + a ribonucleoside 5'-triphosphate = RNA(n+1) + diphosphate</text>
        <dbReference type="Rhea" id="RHEA:21248"/>
        <dbReference type="Rhea" id="RHEA-COMP:14527"/>
        <dbReference type="Rhea" id="RHEA-COMP:17342"/>
        <dbReference type="ChEBI" id="CHEBI:33019"/>
        <dbReference type="ChEBI" id="CHEBI:61557"/>
        <dbReference type="ChEBI" id="CHEBI:140395"/>
        <dbReference type="EC" id="2.7.7.6"/>
    </reaction>
</comment>
<dbReference type="RefSeq" id="WP_188680522.1">
    <property type="nucleotide sequence ID" value="NZ_BMNY01000001.1"/>
</dbReference>
<dbReference type="Proteomes" id="UP000632195">
    <property type="component" value="Unassembled WGS sequence"/>
</dbReference>
<evidence type="ECO:0000313" key="11">
    <source>
        <dbReference type="Proteomes" id="UP000632195"/>
    </source>
</evidence>
<name>A0AA37F9D8_9ARCH</name>
<evidence type="ECO:0000256" key="4">
    <source>
        <dbReference type="ARBA" id="ARBA00022695"/>
    </source>
</evidence>
<dbReference type="GO" id="GO:0003899">
    <property type="term" value="F:DNA-directed RNA polymerase activity"/>
    <property type="evidence" value="ECO:0007669"/>
    <property type="project" value="UniProtKB-UniRule"/>
</dbReference>
<keyword evidence="5 8" id="KW-0238">DNA-binding</keyword>
<evidence type="ECO:0000256" key="2">
    <source>
        <dbReference type="ARBA" id="ARBA00022490"/>
    </source>
</evidence>
<dbReference type="GO" id="GO:0000428">
    <property type="term" value="C:DNA-directed RNA polymerase complex"/>
    <property type="evidence" value="ECO:0007669"/>
    <property type="project" value="UniProtKB-KW"/>
</dbReference>
<evidence type="ECO:0000259" key="9">
    <source>
        <dbReference type="Pfam" id="PF04998"/>
    </source>
</evidence>
<organism evidence="10 11">
    <name type="scientific">Thermogymnomonas acidicola</name>
    <dbReference type="NCBI Taxonomy" id="399579"/>
    <lineage>
        <taxon>Archaea</taxon>
        <taxon>Methanobacteriati</taxon>
        <taxon>Thermoplasmatota</taxon>
        <taxon>Thermoplasmata</taxon>
        <taxon>Thermoplasmatales</taxon>
        <taxon>Thermogymnomonas</taxon>
    </lineage>
</organism>
<dbReference type="InterPro" id="IPR045867">
    <property type="entry name" value="DNA-dir_RpoC_beta_prime"/>
</dbReference>
<evidence type="ECO:0000256" key="8">
    <source>
        <dbReference type="HAMAP-Rule" id="MF_00411"/>
    </source>
</evidence>
<dbReference type="InterPro" id="IPR007081">
    <property type="entry name" value="RNA_pol_Rpb1_5"/>
</dbReference>
<protein>
    <recommendedName>
        <fullName evidence="8">DNA-directed RNA polymerase subunit Rpo1C</fullName>
        <ecNumber evidence="8">2.7.7.6</ecNumber>
    </recommendedName>
    <alternativeName>
        <fullName evidence="8">DNA-directed RNA polymerase subunit A''</fullName>
    </alternativeName>
</protein>
<dbReference type="AlphaFoldDB" id="A0AA37F9D8"/>
<dbReference type="CDD" id="cd06528">
    <property type="entry name" value="RNAP_A"/>
    <property type="match status" value="1"/>
</dbReference>
<dbReference type="PANTHER" id="PTHR19376">
    <property type="entry name" value="DNA-DIRECTED RNA POLYMERASE"/>
    <property type="match status" value="1"/>
</dbReference>
<gene>
    <name evidence="8" type="primary">rpo1C</name>
    <name evidence="8" type="synonym">rpoA2</name>
    <name evidence="10" type="ORF">GCM10007108_08060</name>
</gene>
<reference evidence="10" key="2">
    <citation type="submission" date="2022-09" db="EMBL/GenBank/DDBJ databases">
        <authorList>
            <person name="Sun Q."/>
            <person name="Ohkuma M."/>
        </authorList>
    </citation>
    <scope>NUCLEOTIDE SEQUENCE</scope>
    <source>
        <strain evidence="10">JCM 13583</strain>
    </source>
</reference>
<dbReference type="SUPFAM" id="SSF64484">
    <property type="entry name" value="beta and beta-prime subunits of DNA dependent RNA-polymerase"/>
    <property type="match status" value="1"/>
</dbReference>
<dbReference type="Pfam" id="PF04998">
    <property type="entry name" value="RNA_pol_Rpb1_5"/>
    <property type="match status" value="1"/>
</dbReference>
<evidence type="ECO:0000256" key="6">
    <source>
        <dbReference type="ARBA" id="ARBA00023163"/>
    </source>
</evidence>
<keyword evidence="6 8" id="KW-0804">Transcription</keyword>
<dbReference type="GO" id="GO:0005737">
    <property type="term" value="C:cytoplasm"/>
    <property type="evidence" value="ECO:0007669"/>
    <property type="project" value="UniProtKB-SubCell"/>
</dbReference>
<comment type="caution">
    <text evidence="10">The sequence shown here is derived from an EMBL/GenBank/DDBJ whole genome shotgun (WGS) entry which is preliminary data.</text>
</comment>
<keyword evidence="1 8" id="KW-0240">DNA-directed RNA polymerase</keyword>
<feature type="domain" description="RNA polymerase Rpb1" evidence="9">
    <location>
        <begin position="128"/>
        <end position="452"/>
    </location>
</feature>
<evidence type="ECO:0000256" key="3">
    <source>
        <dbReference type="ARBA" id="ARBA00022679"/>
    </source>
</evidence>
<evidence type="ECO:0000313" key="10">
    <source>
        <dbReference type="EMBL" id="GGM72226.1"/>
    </source>
</evidence>
<dbReference type="GO" id="GO:0006351">
    <property type="term" value="P:DNA-templated transcription"/>
    <property type="evidence" value="ECO:0007669"/>
    <property type="project" value="UniProtKB-UniRule"/>
</dbReference>
<dbReference type="NCBIfam" id="TIGR02389">
    <property type="entry name" value="RNA_pol_rpoA2"/>
    <property type="match status" value="1"/>
</dbReference>
<reference evidence="10" key="1">
    <citation type="journal article" date="2014" name="Int. J. Syst. Evol. Microbiol.">
        <title>Complete genome sequence of Corynebacterium casei LMG S-19264T (=DSM 44701T), isolated from a smear-ripened cheese.</title>
        <authorList>
            <consortium name="US DOE Joint Genome Institute (JGI-PGF)"/>
            <person name="Walter F."/>
            <person name="Albersmeier A."/>
            <person name="Kalinowski J."/>
            <person name="Ruckert C."/>
        </authorList>
    </citation>
    <scope>NUCLEOTIDE SEQUENCE</scope>
    <source>
        <strain evidence="10">JCM 13583</strain>
    </source>
</reference>
<proteinExistence type="inferred from homology"/>
<dbReference type="PANTHER" id="PTHR19376:SF32">
    <property type="entry name" value="DNA-DIRECTED RNA POLYMERASE III SUBUNIT RPC1"/>
    <property type="match status" value="1"/>
</dbReference>
<evidence type="ECO:0000256" key="1">
    <source>
        <dbReference type="ARBA" id="ARBA00022478"/>
    </source>
</evidence>
<dbReference type="Gene3D" id="1.10.150.390">
    <property type="match status" value="1"/>
</dbReference>
<accession>A0AA37F9D8</accession>
<dbReference type="GO" id="GO:0003677">
    <property type="term" value="F:DNA binding"/>
    <property type="evidence" value="ECO:0007669"/>
    <property type="project" value="UniProtKB-UniRule"/>
</dbReference>
<evidence type="ECO:0000256" key="5">
    <source>
        <dbReference type="ARBA" id="ARBA00023125"/>
    </source>
</evidence>
<sequence>MKALLWRELKQRLNELASRIPVRYAVEFKVEGEVREAYISVDGKTLKWRVSISSIEPYESGKEDLAKRKNQLHSILVIDRIEEIEPISISEFYQDGKSLRELKGYAVAERRPATIEEKNEYERAISDGARQVMEDFRQMGVEIQVSLAEQLAERRKGLTEEQYRRVIRRVAAELEKRYIDPHEAVGIIAAQSIGEPGTQMTMRTFHFAGVREMNVTLGLPRLIEIVDARRIPSTPSMTVYLKPEFEQNEEVVMSVVKSLENTTLLDVADIVTDVTEMTLYIRPDTDKMRERIVDRQDILSALEKVKNVTVVENPDTDEIIVKPQQESFKRLYQLQESLKELTIKGIPKIRRAIARKESNRWVIYTQGSNLKEVLQIDEVDATRTYTNDIIEISEVLGIEAARNAIFLESQRTLQEQGLEVDIRHLMLVADTMTFSGAVRAVGRQGISGRKSSVLARAAFEITTKHLLRAGLLGEVDTLSGVAENIIVGQPITLGTGAVNLVYKGIRRKNKGE</sequence>
<keyword evidence="3 8" id="KW-0808">Transferase</keyword>
<dbReference type="HAMAP" id="MF_00411">
    <property type="entry name" value="RNApol_arch_Rpo1C"/>
    <property type="match status" value="1"/>
</dbReference>
<comment type="function">
    <text evidence="8">DNA-dependent RNA polymerase (RNAP) catalyzes the transcription of DNA into RNA using the four ribonucleoside triphosphates as substrates. Forms part of the jaw domain.</text>
</comment>
<keyword evidence="11" id="KW-1185">Reference proteome</keyword>
<keyword evidence="2 8" id="KW-0963">Cytoplasm</keyword>
<evidence type="ECO:0000256" key="7">
    <source>
        <dbReference type="ARBA" id="ARBA00048552"/>
    </source>
</evidence>
<comment type="subunit">
    <text evidence="8">Part of the RNA polymerase complex.</text>
</comment>